<feature type="region of interest" description="Disordered" evidence="1">
    <location>
        <begin position="154"/>
        <end position="176"/>
    </location>
</feature>
<organism evidence="2 3">
    <name type="scientific">Collybia nuda</name>
    <dbReference type="NCBI Taxonomy" id="64659"/>
    <lineage>
        <taxon>Eukaryota</taxon>
        <taxon>Fungi</taxon>
        <taxon>Dikarya</taxon>
        <taxon>Basidiomycota</taxon>
        <taxon>Agaricomycotina</taxon>
        <taxon>Agaricomycetes</taxon>
        <taxon>Agaricomycetidae</taxon>
        <taxon>Agaricales</taxon>
        <taxon>Tricholomatineae</taxon>
        <taxon>Clitocybaceae</taxon>
        <taxon>Collybia</taxon>
    </lineage>
</organism>
<name>A0A9P6CQZ5_9AGAR</name>
<feature type="region of interest" description="Disordered" evidence="1">
    <location>
        <begin position="238"/>
        <end position="289"/>
    </location>
</feature>
<dbReference type="EMBL" id="MU150230">
    <property type="protein sequence ID" value="KAF9469133.1"/>
    <property type="molecule type" value="Genomic_DNA"/>
</dbReference>
<evidence type="ECO:0000256" key="1">
    <source>
        <dbReference type="SAM" id="MobiDB-lite"/>
    </source>
</evidence>
<feature type="compositionally biased region" description="Polar residues" evidence="1">
    <location>
        <begin position="259"/>
        <end position="270"/>
    </location>
</feature>
<evidence type="ECO:0000313" key="3">
    <source>
        <dbReference type="Proteomes" id="UP000807353"/>
    </source>
</evidence>
<evidence type="ECO:0000313" key="2">
    <source>
        <dbReference type="EMBL" id="KAF9469133.1"/>
    </source>
</evidence>
<keyword evidence="3" id="KW-1185">Reference proteome</keyword>
<accession>A0A9P6CQZ5</accession>
<feature type="compositionally biased region" description="Pro residues" evidence="1">
    <location>
        <begin position="160"/>
        <end position="176"/>
    </location>
</feature>
<sequence length="289" mass="29611">MPPNTFANEDDPTPAALPGLLPIPSPPSIFTFPWPTPPTPTPAPGGYPKLGTCGLVPALELFPFPVTSFLFSLGNLRLNATGAPRALTAASYDVRSSSPCIVAPTPPCSPPPPRPPRGGGIANCILPAALFPCTLLINRSGSAMGVFELGNDATRGLLPDPDPPPPPCMPPSPPTPPPPVPGVRFIYIFHHSASIASLAGTGSVLLLCPLAPFPPPPPPPPPPLPPLLECGIGVIFGSSLSPPTPPPLVEKNGAPSDESPASTFGSSSDINPKVSEKPPSPSEGYPVRR</sequence>
<protein>
    <submittedName>
        <fullName evidence="2">Uncharacterized protein</fullName>
    </submittedName>
</protein>
<dbReference type="AlphaFoldDB" id="A0A9P6CQZ5"/>
<dbReference type="PRINTS" id="PR01217">
    <property type="entry name" value="PRICHEXTENSN"/>
</dbReference>
<proteinExistence type="predicted"/>
<dbReference type="Proteomes" id="UP000807353">
    <property type="component" value="Unassembled WGS sequence"/>
</dbReference>
<comment type="caution">
    <text evidence="2">The sequence shown here is derived from an EMBL/GenBank/DDBJ whole genome shotgun (WGS) entry which is preliminary data.</text>
</comment>
<reference evidence="2" key="1">
    <citation type="submission" date="2020-11" db="EMBL/GenBank/DDBJ databases">
        <authorList>
            <consortium name="DOE Joint Genome Institute"/>
            <person name="Ahrendt S."/>
            <person name="Riley R."/>
            <person name="Andreopoulos W."/>
            <person name="Labutti K."/>
            <person name="Pangilinan J."/>
            <person name="Ruiz-Duenas F.J."/>
            <person name="Barrasa J.M."/>
            <person name="Sanchez-Garcia M."/>
            <person name="Camarero S."/>
            <person name="Miyauchi S."/>
            <person name="Serrano A."/>
            <person name="Linde D."/>
            <person name="Babiker R."/>
            <person name="Drula E."/>
            <person name="Ayuso-Fernandez I."/>
            <person name="Pacheco R."/>
            <person name="Padilla G."/>
            <person name="Ferreira P."/>
            <person name="Barriuso J."/>
            <person name="Kellner H."/>
            <person name="Castanera R."/>
            <person name="Alfaro M."/>
            <person name="Ramirez L."/>
            <person name="Pisabarro A.G."/>
            <person name="Kuo A."/>
            <person name="Tritt A."/>
            <person name="Lipzen A."/>
            <person name="He G."/>
            <person name="Yan M."/>
            <person name="Ng V."/>
            <person name="Cullen D."/>
            <person name="Martin F."/>
            <person name="Rosso M.-N."/>
            <person name="Henrissat B."/>
            <person name="Hibbett D."/>
            <person name="Martinez A.T."/>
            <person name="Grigoriev I.V."/>
        </authorList>
    </citation>
    <scope>NUCLEOTIDE SEQUENCE</scope>
    <source>
        <strain evidence="2">CBS 247.69</strain>
    </source>
</reference>
<gene>
    <name evidence="2" type="ORF">BDZ94DRAFT_1243782</name>
</gene>